<sequence length="334" mass="36665">MKTIGIVGIAKNTGKTTTTNALIEYLYQQDAKICVTSIGYDGEEIDNITALPKPRISLNPGTLVVTASDCVAPQAESYRILRQTDIHTVLGNIQICQTEKPVNAIVAGPKTGDDLQRVMGMLQDFACDVLLVDGALNRVAPFAKVENLVIAVGPAANHDLDELAREIKLIVDLTRLTVWQCKGDPFPFSGKSAAGSQGVDVDPQNNAVWVHGPVYATTLQKKIAEFRQSTPVSALIIASALHLLSGSEYREIQRFMQHLRQASIDLFVQKQIRLLGLTINPAYPAPVKKGLNIYQLRYVDEQIFKEKLQALLDHESLMINVKNESAEPLLERAV</sequence>
<keyword evidence="2" id="KW-1185">Reference proteome</keyword>
<evidence type="ECO:0000313" key="2">
    <source>
        <dbReference type="Proteomes" id="UP000030661"/>
    </source>
</evidence>
<gene>
    <name evidence="1" type="ORF">U27_02174</name>
</gene>
<dbReference type="HOGENOM" id="CLU_065107_0_0_0"/>
<evidence type="ECO:0000313" key="1">
    <source>
        <dbReference type="EMBL" id="GAK55342.1"/>
    </source>
</evidence>
<dbReference type="SUPFAM" id="SSF52540">
    <property type="entry name" value="P-loop containing nucleoside triphosphate hydrolases"/>
    <property type="match status" value="1"/>
</dbReference>
<reference evidence="1" key="1">
    <citation type="journal article" date="2015" name="PeerJ">
        <title>First genomic representation of candidate bacterial phylum KSB3 points to enhanced environmental sensing as a trigger of wastewater bulking.</title>
        <authorList>
            <person name="Sekiguchi Y."/>
            <person name="Ohashi A."/>
            <person name="Parks D.H."/>
            <person name="Yamauchi T."/>
            <person name="Tyson G.W."/>
            <person name="Hugenholtz P."/>
        </authorList>
    </citation>
    <scope>NUCLEOTIDE SEQUENCE [LARGE SCALE GENOMIC DNA]</scope>
</reference>
<organism evidence="1">
    <name type="scientific">Vecturithrix granuli</name>
    <dbReference type="NCBI Taxonomy" id="1499967"/>
    <lineage>
        <taxon>Bacteria</taxon>
        <taxon>Candidatus Moduliflexota</taxon>
        <taxon>Candidatus Vecturitrichia</taxon>
        <taxon>Candidatus Vecturitrichales</taxon>
        <taxon>Candidatus Vecturitrichaceae</taxon>
        <taxon>Candidatus Vecturithrix</taxon>
    </lineage>
</organism>
<dbReference type="AlphaFoldDB" id="A0A0S6WC64"/>
<dbReference type="STRING" id="1499967.U27_02174"/>
<dbReference type="Proteomes" id="UP000030661">
    <property type="component" value="Unassembled WGS sequence"/>
</dbReference>
<accession>A0A0S6WC64</accession>
<dbReference type="Gene3D" id="3.40.50.300">
    <property type="entry name" value="P-loop containing nucleotide triphosphate hydrolases"/>
    <property type="match status" value="1"/>
</dbReference>
<dbReference type="eggNOG" id="ENOG502Z9AE">
    <property type="taxonomic scope" value="Bacteria"/>
</dbReference>
<dbReference type="InterPro" id="IPR027417">
    <property type="entry name" value="P-loop_NTPase"/>
</dbReference>
<protein>
    <submittedName>
        <fullName evidence="1">Uncharacterized protein</fullName>
    </submittedName>
</protein>
<name>A0A0S6WC64_VECG1</name>
<proteinExistence type="predicted"/>
<dbReference type="EMBL" id="DF820463">
    <property type="protein sequence ID" value="GAK55342.1"/>
    <property type="molecule type" value="Genomic_DNA"/>
</dbReference>